<sequence>MAVTYLLQGNISWQWSSSRFLFGNLLVDTFSFGQAAPFAAATCFLPIGMTFLLSTCRRGLKIMVTLQKARTCLPSLRGSYRLLETKCWGKLAELRRPNVPRAHPLLTKCALGACPRDQVRLRRTPSAPRAHPPHIKCASAQYKCSLSTSSTHQVRLRRNRSAIRAPQLFLKVESYMQIFFDISAASIFITVAINV</sequence>
<keyword evidence="1" id="KW-1133">Transmembrane helix</keyword>
<organism evidence="2 3">
    <name type="scientific">Rhododendron simsii</name>
    <name type="common">Sims's rhododendron</name>
    <dbReference type="NCBI Taxonomy" id="118357"/>
    <lineage>
        <taxon>Eukaryota</taxon>
        <taxon>Viridiplantae</taxon>
        <taxon>Streptophyta</taxon>
        <taxon>Embryophyta</taxon>
        <taxon>Tracheophyta</taxon>
        <taxon>Spermatophyta</taxon>
        <taxon>Magnoliopsida</taxon>
        <taxon>eudicotyledons</taxon>
        <taxon>Gunneridae</taxon>
        <taxon>Pentapetalae</taxon>
        <taxon>asterids</taxon>
        <taxon>Ericales</taxon>
        <taxon>Ericaceae</taxon>
        <taxon>Ericoideae</taxon>
        <taxon>Rhodoreae</taxon>
        <taxon>Rhododendron</taxon>
    </lineage>
</organism>
<accession>A0A834HG87</accession>
<dbReference type="Proteomes" id="UP000626092">
    <property type="component" value="Unassembled WGS sequence"/>
</dbReference>
<keyword evidence="1" id="KW-0812">Transmembrane</keyword>
<gene>
    <name evidence="2" type="ORF">RHSIM_Rhsim02G0251200</name>
</gene>
<evidence type="ECO:0000256" key="1">
    <source>
        <dbReference type="SAM" id="Phobius"/>
    </source>
</evidence>
<feature type="transmembrane region" description="Helical" evidence="1">
    <location>
        <begin position="35"/>
        <end position="53"/>
    </location>
</feature>
<protein>
    <submittedName>
        <fullName evidence="2">Uncharacterized protein</fullName>
    </submittedName>
</protein>
<keyword evidence="3" id="KW-1185">Reference proteome</keyword>
<keyword evidence="1" id="KW-0472">Membrane</keyword>
<name>A0A834HG87_RHOSS</name>
<dbReference type="AlphaFoldDB" id="A0A834HG87"/>
<evidence type="ECO:0000313" key="3">
    <source>
        <dbReference type="Proteomes" id="UP000626092"/>
    </source>
</evidence>
<proteinExistence type="predicted"/>
<dbReference type="EMBL" id="WJXA01000002">
    <property type="protein sequence ID" value="KAF7151895.1"/>
    <property type="molecule type" value="Genomic_DNA"/>
</dbReference>
<comment type="caution">
    <text evidence="2">The sequence shown here is derived from an EMBL/GenBank/DDBJ whole genome shotgun (WGS) entry which is preliminary data.</text>
</comment>
<evidence type="ECO:0000313" key="2">
    <source>
        <dbReference type="EMBL" id="KAF7151895.1"/>
    </source>
</evidence>
<reference evidence="2" key="1">
    <citation type="submission" date="2019-11" db="EMBL/GenBank/DDBJ databases">
        <authorList>
            <person name="Liu Y."/>
            <person name="Hou J."/>
            <person name="Li T.-Q."/>
            <person name="Guan C.-H."/>
            <person name="Wu X."/>
            <person name="Wu H.-Z."/>
            <person name="Ling F."/>
            <person name="Zhang R."/>
            <person name="Shi X.-G."/>
            <person name="Ren J.-P."/>
            <person name="Chen E.-F."/>
            <person name="Sun J.-M."/>
        </authorList>
    </citation>
    <scope>NUCLEOTIDE SEQUENCE</scope>
    <source>
        <strain evidence="2">Adult_tree_wgs_1</strain>
        <tissue evidence="2">Leaves</tissue>
    </source>
</reference>
<dbReference type="OrthoDB" id="10595885at2759"/>